<feature type="binding site" evidence="5">
    <location>
        <position position="102"/>
    </location>
    <ligand>
        <name>a divalent metal cation</name>
        <dbReference type="ChEBI" id="CHEBI:60240"/>
    </ligand>
</feature>
<keyword evidence="5" id="KW-0963">Cytoplasm</keyword>
<dbReference type="SUPFAM" id="SSF64167">
    <property type="entry name" value="SurE-like"/>
    <property type="match status" value="1"/>
</dbReference>
<dbReference type="Gene3D" id="3.40.1210.10">
    <property type="entry name" value="Survival protein SurE-like phosphatase/nucleotidase"/>
    <property type="match status" value="1"/>
</dbReference>
<accession>A0A8J6NHH7</accession>
<name>A0A8J6NHH7_9CHLR</name>
<dbReference type="AlphaFoldDB" id="A0A8J6NHH7"/>
<dbReference type="GO" id="GO:0008253">
    <property type="term" value="F:5'-nucleotidase activity"/>
    <property type="evidence" value="ECO:0007669"/>
    <property type="project" value="UniProtKB-UniRule"/>
</dbReference>
<evidence type="ECO:0000313" key="7">
    <source>
        <dbReference type="EMBL" id="MBC8333935.1"/>
    </source>
</evidence>
<proteinExistence type="inferred from homology"/>
<dbReference type="Proteomes" id="UP000614469">
    <property type="component" value="Unassembled WGS sequence"/>
</dbReference>
<evidence type="ECO:0000313" key="8">
    <source>
        <dbReference type="Proteomes" id="UP000614469"/>
    </source>
</evidence>
<evidence type="ECO:0000256" key="1">
    <source>
        <dbReference type="ARBA" id="ARBA00000815"/>
    </source>
</evidence>
<keyword evidence="4 5" id="KW-0378">Hydrolase</keyword>
<sequence>MMVKKQILLTNDDGIRSPGLWAAAEALSAIAFVTVAAPREQSSGMGRSMPSTSDGKIEEEMVHINGQDWRVYAVGGSPAQAVQHGILLIMDTKPDLVVSGINYGENLALGVSVSGTVGAAMEAVALGIPALAISLETDREHHLSYSNEVDFSSAAYFAAYFAGKFLEKDFPEHANLLKVDVPRDATPETPWQTSRLSPYPYYHSIVTEKNEGGKKWNEISYGSRSDFSNEPTDSDVYVMNKNREVAVTPLTLDFSARVDLREFDEFLRA</sequence>
<comment type="function">
    <text evidence="5">Nucleotidase that shows phosphatase activity on nucleoside 5'-monophosphates.</text>
</comment>
<dbReference type="GO" id="GO:0000166">
    <property type="term" value="F:nucleotide binding"/>
    <property type="evidence" value="ECO:0007669"/>
    <property type="project" value="UniProtKB-KW"/>
</dbReference>
<evidence type="ECO:0000256" key="5">
    <source>
        <dbReference type="HAMAP-Rule" id="MF_00060"/>
    </source>
</evidence>
<dbReference type="InterPro" id="IPR036523">
    <property type="entry name" value="SurE-like_sf"/>
</dbReference>
<feature type="binding site" evidence="5">
    <location>
        <position position="43"/>
    </location>
    <ligand>
        <name>a divalent metal cation</name>
        <dbReference type="ChEBI" id="CHEBI:60240"/>
    </ligand>
</feature>
<dbReference type="NCBIfam" id="TIGR00087">
    <property type="entry name" value="surE"/>
    <property type="match status" value="1"/>
</dbReference>
<feature type="binding site" evidence="5">
    <location>
        <position position="13"/>
    </location>
    <ligand>
        <name>a divalent metal cation</name>
        <dbReference type="ChEBI" id="CHEBI:60240"/>
    </ligand>
</feature>
<dbReference type="PANTHER" id="PTHR30457">
    <property type="entry name" value="5'-NUCLEOTIDASE SURE"/>
    <property type="match status" value="1"/>
</dbReference>
<evidence type="ECO:0000256" key="2">
    <source>
        <dbReference type="ARBA" id="ARBA00011062"/>
    </source>
</evidence>
<feature type="binding site" evidence="5">
    <location>
        <position position="12"/>
    </location>
    <ligand>
        <name>a divalent metal cation</name>
        <dbReference type="ChEBI" id="CHEBI:60240"/>
    </ligand>
</feature>
<dbReference type="HAMAP" id="MF_00060">
    <property type="entry name" value="SurE"/>
    <property type="match status" value="1"/>
</dbReference>
<protein>
    <recommendedName>
        <fullName evidence="5">5'-nucleotidase SurE</fullName>
        <ecNumber evidence="5">3.1.3.5</ecNumber>
    </recommendedName>
    <alternativeName>
        <fullName evidence="5">Nucleoside 5'-monophosphate phosphohydrolase</fullName>
    </alternativeName>
</protein>
<organism evidence="7 8">
    <name type="scientific">Candidatus Desulfolinea nitratireducens</name>
    <dbReference type="NCBI Taxonomy" id="2841698"/>
    <lineage>
        <taxon>Bacteria</taxon>
        <taxon>Bacillati</taxon>
        <taxon>Chloroflexota</taxon>
        <taxon>Anaerolineae</taxon>
        <taxon>Anaerolineales</taxon>
        <taxon>Anaerolineales incertae sedis</taxon>
        <taxon>Candidatus Desulfolinea</taxon>
    </lineage>
</organism>
<dbReference type="PANTHER" id="PTHR30457:SF0">
    <property type="entry name" value="PHOSPHATASE, PUTATIVE (AFU_ORTHOLOGUE AFUA_4G01070)-RELATED"/>
    <property type="match status" value="1"/>
</dbReference>
<dbReference type="GO" id="GO:0005737">
    <property type="term" value="C:cytoplasm"/>
    <property type="evidence" value="ECO:0007669"/>
    <property type="project" value="UniProtKB-SubCell"/>
</dbReference>
<dbReference type="GO" id="GO:0046872">
    <property type="term" value="F:metal ion binding"/>
    <property type="evidence" value="ECO:0007669"/>
    <property type="project" value="UniProtKB-UniRule"/>
</dbReference>
<comment type="similarity">
    <text evidence="2 5">Belongs to the SurE nucleotidase family.</text>
</comment>
<comment type="caution">
    <text evidence="7">The sequence shown here is derived from an EMBL/GenBank/DDBJ whole genome shotgun (WGS) entry which is preliminary data.</text>
</comment>
<keyword evidence="5" id="KW-0547">Nucleotide-binding</keyword>
<gene>
    <name evidence="5 7" type="primary">surE</name>
    <name evidence="7" type="ORF">H8E29_01605</name>
</gene>
<evidence type="ECO:0000259" key="6">
    <source>
        <dbReference type="Pfam" id="PF01975"/>
    </source>
</evidence>
<keyword evidence="3 5" id="KW-0479">Metal-binding</keyword>
<dbReference type="InterPro" id="IPR030048">
    <property type="entry name" value="SurE"/>
</dbReference>
<reference evidence="7 8" key="1">
    <citation type="submission" date="2020-08" db="EMBL/GenBank/DDBJ databases">
        <title>Bridging the membrane lipid divide: bacteria of the FCB group superphylum have the potential to synthesize archaeal ether lipids.</title>
        <authorList>
            <person name="Villanueva L."/>
            <person name="Von Meijenfeldt F.A.B."/>
            <person name="Westbye A.B."/>
            <person name="Yadav S."/>
            <person name="Hopmans E.C."/>
            <person name="Dutilh B.E."/>
            <person name="Sinninghe Damste J.S."/>
        </authorList>
    </citation>
    <scope>NUCLEOTIDE SEQUENCE [LARGE SCALE GENOMIC DNA]</scope>
    <source>
        <strain evidence="7">NIOZ-UU36</strain>
    </source>
</reference>
<evidence type="ECO:0000256" key="3">
    <source>
        <dbReference type="ARBA" id="ARBA00022723"/>
    </source>
</evidence>
<comment type="subcellular location">
    <subcellularLocation>
        <location evidence="5">Cytoplasm</location>
    </subcellularLocation>
</comment>
<dbReference type="InterPro" id="IPR002828">
    <property type="entry name" value="SurE-like_Pase/nucleotidase"/>
</dbReference>
<dbReference type="Pfam" id="PF01975">
    <property type="entry name" value="SurE"/>
    <property type="match status" value="1"/>
</dbReference>
<dbReference type="EC" id="3.1.3.5" evidence="5"/>
<comment type="catalytic activity">
    <reaction evidence="1 5">
        <text>a ribonucleoside 5'-phosphate + H2O = a ribonucleoside + phosphate</text>
        <dbReference type="Rhea" id="RHEA:12484"/>
        <dbReference type="ChEBI" id="CHEBI:15377"/>
        <dbReference type="ChEBI" id="CHEBI:18254"/>
        <dbReference type="ChEBI" id="CHEBI:43474"/>
        <dbReference type="ChEBI" id="CHEBI:58043"/>
        <dbReference type="EC" id="3.1.3.5"/>
    </reaction>
</comment>
<dbReference type="EMBL" id="JACNJN010000033">
    <property type="protein sequence ID" value="MBC8333935.1"/>
    <property type="molecule type" value="Genomic_DNA"/>
</dbReference>
<evidence type="ECO:0000256" key="4">
    <source>
        <dbReference type="ARBA" id="ARBA00022801"/>
    </source>
</evidence>
<comment type="cofactor">
    <cofactor evidence="5">
        <name>a divalent metal cation</name>
        <dbReference type="ChEBI" id="CHEBI:60240"/>
    </cofactor>
    <text evidence="5">Binds 1 divalent metal cation per subunit.</text>
</comment>
<feature type="domain" description="Survival protein SurE-like phosphatase/nucleotidase" evidence="6">
    <location>
        <begin position="7"/>
        <end position="190"/>
    </location>
</feature>